<dbReference type="InParanoid" id="A0A369JSF5"/>
<dbReference type="OrthoDB" id="6375767at2759"/>
<proteinExistence type="predicted"/>
<organism evidence="2 3">
    <name type="scientific">Hypsizygus marmoreus</name>
    <name type="common">White beech mushroom</name>
    <name type="synonym">Agaricus marmoreus</name>
    <dbReference type="NCBI Taxonomy" id="39966"/>
    <lineage>
        <taxon>Eukaryota</taxon>
        <taxon>Fungi</taxon>
        <taxon>Dikarya</taxon>
        <taxon>Basidiomycota</taxon>
        <taxon>Agaricomycotina</taxon>
        <taxon>Agaricomycetes</taxon>
        <taxon>Agaricomycetidae</taxon>
        <taxon>Agaricales</taxon>
        <taxon>Tricholomatineae</taxon>
        <taxon>Lyophyllaceae</taxon>
        <taxon>Hypsizygus</taxon>
    </lineage>
</organism>
<feature type="compositionally biased region" description="Polar residues" evidence="1">
    <location>
        <begin position="308"/>
        <end position="333"/>
    </location>
</feature>
<feature type="compositionally biased region" description="Polar residues" evidence="1">
    <location>
        <begin position="943"/>
        <end position="956"/>
    </location>
</feature>
<dbReference type="Proteomes" id="UP000076154">
    <property type="component" value="Unassembled WGS sequence"/>
</dbReference>
<gene>
    <name evidence="2" type="primary">gsn</name>
    <name evidence="2" type="ORF">Hypma_007786</name>
</gene>
<feature type="compositionally biased region" description="Low complexity" evidence="1">
    <location>
        <begin position="235"/>
        <end position="248"/>
    </location>
</feature>
<dbReference type="SUPFAM" id="SSF55753">
    <property type="entry name" value="Actin depolymerizing proteins"/>
    <property type="match status" value="1"/>
</dbReference>
<feature type="region of interest" description="Disordered" evidence="1">
    <location>
        <begin position="1"/>
        <end position="20"/>
    </location>
</feature>
<feature type="region of interest" description="Disordered" evidence="1">
    <location>
        <begin position="162"/>
        <end position="202"/>
    </location>
</feature>
<feature type="compositionally biased region" description="Basic and acidic residues" evidence="1">
    <location>
        <begin position="100"/>
        <end position="112"/>
    </location>
</feature>
<evidence type="ECO:0000313" key="3">
    <source>
        <dbReference type="Proteomes" id="UP000076154"/>
    </source>
</evidence>
<protein>
    <submittedName>
        <fullName evidence="2">Gelsolin</fullName>
    </submittedName>
</protein>
<feature type="compositionally biased region" description="Basic and acidic residues" evidence="1">
    <location>
        <begin position="336"/>
        <end position="345"/>
    </location>
</feature>
<keyword evidence="3" id="KW-1185">Reference proteome</keyword>
<accession>A0A369JSF5</accession>
<reference evidence="2" key="1">
    <citation type="submission" date="2018-04" db="EMBL/GenBank/DDBJ databases">
        <title>Whole genome sequencing of Hypsizygus marmoreus.</title>
        <authorList>
            <person name="Choi I.-G."/>
            <person name="Min B."/>
            <person name="Kim J.-G."/>
            <person name="Kim S."/>
            <person name="Oh Y.-L."/>
            <person name="Kong W.-S."/>
            <person name="Park H."/>
            <person name="Jeong J."/>
            <person name="Song E.-S."/>
        </authorList>
    </citation>
    <scope>NUCLEOTIDE SEQUENCE [LARGE SCALE GENOMIC DNA]</scope>
    <source>
        <strain evidence="2">51987-8</strain>
    </source>
</reference>
<dbReference type="EMBL" id="LUEZ02000041">
    <property type="protein sequence ID" value="RDB25209.1"/>
    <property type="molecule type" value="Genomic_DNA"/>
</dbReference>
<sequence length="1355" mass="147077">MEARPSATRSRTSIPDYKPEAGLAEWTSKIKALQRQVDADEETEQRNLEEEIAAARLARLRRSHGASSRGSVDLSKLRDDLGGPSQTGSDVTVVETTKTTAERQTNHADTLRKLTGYPSPSTSMAGLPSSVEDMTPKPPLSRPAVDPKPQGISLAAFMGGRATGPRLNKHAPQQDAHDPTQFVQPSHDRAPHPIFGTGGVAMPGLASHKNGFVSAQPSVGFPKPNAPVSEVPPASKYSETYVSKSSSSRGPDVRERTISTPSVPSSSTSWPARRQSKPPSPVPPIMRTSASLTSEVVKPKQDRGTYMRSPTLSFPTPASAISPTMKTSISLTNEVVKPKQDRDTYTRSITPSHSKPADWPVTPRQQSPAIPMPSPKSSITTPSLARPIRPDPRLSLGPQIPSSEVPSKAFLRPPSQKEPTPSLSRLQGRGFVQNMVKVSTQLESPPVSAENTPEKSKPSGARRTSVLDRWQPNVSSNTSSPPPSPTPRAIRKSFTVDPFSAPAEKKSSRSASPTRTLKGATSFPSLRQKETASPISISRPAPEPKSAENEPPEALGSATTLIIVKPAPVDPPSVDELGFKHQVVPKGGKDAGFIQLPARTRTPLSHPTKERARKPRKHKDTESDAHASSVPSIAVSGPPNPSVRPAPLAASNGARRETSAVSPLHNPVEDTPRGLPTVLQTPSPTFPLDQPKSPVLRQQFPDVLASKHVADNESNRKQIPQPGEGVQRTTNKLLRRALPGMVTPGQLNGNTSEHKPASQAASEVERTNHGFTRRALPGLVATGQATEEAIDSKPFPSPTLPVVHPKPAEQCEEPGIIQVPPKHPRIPSTGNRATVMDVAQALSESEGLRDVKVVPGVSDSQKPAPAAIPRALALPAYAEKRKSSYEKYSAIILPPLKEEVTPTPSPAATLSRKEGEAHARVFGNGASDVSKPYGKEHRIQDSVAPSQQTSETISKTRVTDVPPPGFSIDNLLNAYQKPALSEPGITTISVDVMAITGTTATAIKQKQAIFYDTEILAIIYRSKSQSSGLVSTAVWGWEGKRATLGEREQRKLQDLAKRYSTIANIVHQNSEPLQLVHVLGGVLAIRQGSRTHWTPENTAMHLVRSQGGVILVDEKDLSIRNLCSAFSYCVSILDSVYVWYGRGSISEERRAALEYARSLTTNVPPIELSEDDGDDDEMFWMILGDEEFANADYWQWRRTSTIIDPRIWRINASLGKDCITPTEYISNETSLHDSVYIIDCVWELYVLVGCNARGQRKDIGLALWIASELSARVSPTRPYPPTVHALVLPSQLPRDLRLIFRDLDEFTVNNGEIPDHMNILSSAEALIHLQKTYWDKHALQDHTMLPLGIDTSDFN</sequence>
<feature type="region of interest" description="Disordered" evidence="1">
    <location>
        <begin position="60"/>
        <end position="147"/>
    </location>
</feature>
<evidence type="ECO:0000313" key="2">
    <source>
        <dbReference type="EMBL" id="RDB25209.1"/>
    </source>
</evidence>
<feature type="compositionally biased region" description="Low complexity" evidence="1">
    <location>
        <begin position="258"/>
        <end position="271"/>
    </location>
</feature>
<name>A0A369JSF5_HYPMA</name>
<comment type="caution">
    <text evidence="2">The sequence shown here is derived from an EMBL/GenBank/DDBJ whole genome shotgun (WGS) entry which is preliminary data.</text>
</comment>
<evidence type="ECO:0000256" key="1">
    <source>
        <dbReference type="SAM" id="MobiDB-lite"/>
    </source>
</evidence>
<dbReference type="InterPro" id="IPR029006">
    <property type="entry name" value="ADF-H/Gelsolin-like_dom_sf"/>
</dbReference>
<dbReference type="STRING" id="39966.A0A369JSF5"/>
<feature type="region of interest" description="Disordered" evidence="1">
    <location>
        <begin position="224"/>
        <end position="775"/>
    </location>
</feature>
<dbReference type="Gene3D" id="3.40.20.10">
    <property type="entry name" value="Severin"/>
    <property type="match status" value="1"/>
</dbReference>
<feature type="region of interest" description="Disordered" evidence="1">
    <location>
        <begin position="938"/>
        <end position="960"/>
    </location>
</feature>